<feature type="compositionally biased region" description="Basic and acidic residues" evidence="1">
    <location>
        <begin position="146"/>
        <end position="155"/>
    </location>
</feature>
<feature type="region of interest" description="Disordered" evidence="1">
    <location>
        <begin position="332"/>
        <end position="377"/>
    </location>
</feature>
<organism evidence="2 3">
    <name type="scientific">Chara braunii</name>
    <name type="common">Braun's stonewort</name>
    <dbReference type="NCBI Taxonomy" id="69332"/>
    <lineage>
        <taxon>Eukaryota</taxon>
        <taxon>Viridiplantae</taxon>
        <taxon>Streptophyta</taxon>
        <taxon>Charophyceae</taxon>
        <taxon>Charales</taxon>
        <taxon>Characeae</taxon>
        <taxon>Chara</taxon>
    </lineage>
</organism>
<feature type="compositionally biased region" description="Basic and acidic residues" evidence="1">
    <location>
        <begin position="334"/>
        <end position="343"/>
    </location>
</feature>
<feature type="compositionally biased region" description="Basic and acidic residues" evidence="1">
    <location>
        <begin position="286"/>
        <end position="310"/>
    </location>
</feature>
<feature type="compositionally biased region" description="Gly residues" evidence="1">
    <location>
        <begin position="75"/>
        <end position="84"/>
    </location>
</feature>
<feature type="compositionally biased region" description="Gly residues" evidence="1">
    <location>
        <begin position="159"/>
        <end position="178"/>
    </location>
</feature>
<reference evidence="2 3" key="1">
    <citation type="journal article" date="2018" name="Cell">
        <title>The Chara Genome: Secondary Complexity and Implications for Plant Terrestrialization.</title>
        <authorList>
            <person name="Nishiyama T."/>
            <person name="Sakayama H."/>
            <person name="Vries J.D."/>
            <person name="Buschmann H."/>
            <person name="Saint-Marcoux D."/>
            <person name="Ullrich K.K."/>
            <person name="Haas F.B."/>
            <person name="Vanderstraeten L."/>
            <person name="Becker D."/>
            <person name="Lang D."/>
            <person name="Vosolsobe S."/>
            <person name="Rombauts S."/>
            <person name="Wilhelmsson P.K.I."/>
            <person name="Janitza P."/>
            <person name="Kern R."/>
            <person name="Heyl A."/>
            <person name="Rumpler F."/>
            <person name="Villalobos L.I.A.C."/>
            <person name="Clay J.M."/>
            <person name="Skokan R."/>
            <person name="Toyoda A."/>
            <person name="Suzuki Y."/>
            <person name="Kagoshima H."/>
            <person name="Schijlen E."/>
            <person name="Tajeshwar N."/>
            <person name="Catarino B."/>
            <person name="Hetherington A.J."/>
            <person name="Saltykova A."/>
            <person name="Bonnot C."/>
            <person name="Breuninger H."/>
            <person name="Symeonidi A."/>
            <person name="Radhakrishnan G.V."/>
            <person name="Van Nieuwerburgh F."/>
            <person name="Deforce D."/>
            <person name="Chang C."/>
            <person name="Karol K.G."/>
            <person name="Hedrich R."/>
            <person name="Ulvskov P."/>
            <person name="Glockner G."/>
            <person name="Delwiche C.F."/>
            <person name="Petrasek J."/>
            <person name="Van de Peer Y."/>
            <person name="Friml J."/>
            <person name="Beilby M."/>
            <person name="Dolan L."/>
            <person name="Kohara Y."/>
            <person name="Sugano S."/>
            <person name="Fujiyama A."/>
            <person name="Delaux P.-M."/>
            <person name="Quint M."/>
            <person name="TheiBen G."/>
            <person name="Hagemann M."/>
            <person name="Harholt J."/>
            <person name="Dunand C."/>
            <person name="Zachgo S."/>
            <person name="Langdale J."/>
            <person name="Maumus F."/>
            <person name="Straeten D.V.D."/>
            <person name="Gould S.B."/>
            <person name="Rensing S.A."/>
        </authorList>
    </citation>
    <scope>NUCLEOTIDE SEQUENCE [LARGE SCALE GENOMIC DNA]</scope>
    <source>
        <strain evidence="2 3">S276</strain>
    </source>
</reference>
<feature type="region of interest" description="Disordered" evidence="1">
    <location>
        <begin position="1"/>
        <end position="187"/>
    </location>
</feature>
<feature type="compositionally biased region" description="Polar residues" evidence="1">
    <location>
        <begin position="220"/>
        <end position="229"/>
    </location>
</feature>
<evidence type="ECO:0000313" key="2">
    <source>
        <dbReference type="EMBL" id="GBG68880.1"/>
    </source>
</evidence>
<evidence type="ECO:0000313" key="3">
    <source>
        <dbReference type="Proteomes" id="UP000265515"/>
    </source>
</evidence>
<feature type="compositionally biased region" description="Basic and acidic residues" evidence="1">
    <location>
        <begin position="353"/>
        <end position="363"/>
    </location>
</feature>
<sequence length="377" mass="39238">MMRSCERVAKTGDKIAVRVRGQRGGDQDPRGEGRGFRARSQWGEEGGSHEKSGLRRSGSQSKGGWSHLKPKDGGGVRGQGGGKLESGSRGKGGVREKPGCGGGRQEGGGTRRGEEGGAAGSGRWGAELGLPEGSGGWEVGIARGWEQSRNKEAEQSKGAAGGWGVGIRGGTESGGRGVMGRRDDEESGIRITRGIGVARREEGCGVGIRGELWGDGMTRGTASRSQEGSGSQGMRRDRGAEIGKNGESGSGGGVEELGSMGNRDHKGDRIGIAEGTGARGKKGLRNLRDGEGSGGEQSREDKEDGGLGSRCRAEKRWGVGIRGGIGKMRNIGKRYREGSRIRIEQGSGSQGKEGLRKREDGEGGRGNGSRGRERDNS</sequence>
<feature type="compositionally biased region" description="Basic and acidic residues" evidence="1">
    <location>
        <begin position="1"/>
        <end position="16"/>
    </location>
</feature>
<gene>
    <name evidence="2" type="ORF">CBR_g3578</name>
</gene>
<dbReference type="Gramene" id="GBG68880">
    <property type="protein sequence ID" value="GBG68880"/>
    <property type="gene ID" value="CBR_g3578"/>
</dbReference>
<comment type="caution">
    <text evidence="2">The sequence shown here is derived from an EMBL/GenBank/DDBJ whole genome shotgun (WGS) entry which is preliminary data.</text>
</comment>
<accession>A0A388KFP5</accession>
<dbReference type="EMBL" id="BFEA01000107">
    <property type="protein sequence ID" value="GBG68880.1"/>
    <property type="molecule type" value="Genomic_DNA"/>
</dbReference>
<evidence type="ECO:0000256" key="1">
    <source>
        <dbReference type="SAM" id="MobiDB-lite"/>
    </source>
</evidence>
<dbReference type="STRING" id="69332.A0A388KFP5"/>
<dbReference type="Proteomes" id="UP000265515">
    <property type="component" value="Unassembled WGS sequence"/>
</dbReference>
<feature type="compositionally biased region" description="Gly residues" evidence="1">
    <location>
        <begin position="246"/>
        <end position="255"/>
    </location>
</feature>
<feature type="region of interest" description="Disordered" evidence="1">
    <location>
        <begin position="207"/>
        <end position="310"/>
    </location>
</feature>
<proteinExistence type="predicted"/>
<feature type="compositionally biased region" description="Basic and acidic residues" evidence="1">
    <location>
        <begin position="23"/>
        <end position="35"/>
    </location>
</feature>
<feature type="compositionally biased region" description="Basic and acidic residues" evidence="1">
    <location>
        <begin position="262"/>
        <end position="271"/>
    </location>
</feature>
<name>A0A388KFP5_CHABU</name>
<feature type="compositionally biased region" description="Gly residues" evidence="1">
    <location>
        <begin position="99"/>
        <end position="108"/>
    </location>
</feature>
<protein>
    <submittedName>
        <fullName evidence="2">Uncharacterized protein</fullName>
    </submittedName>
</protein>
<keyword evidence="3" id="KW-1185">Reference proteome</keyword>
<dbReference type="AlphaFoldDB" id="A0A388KFP5"/>